<evidence type="ECO:0000313" key="5">
    <source>
        <dbReference type="Proteomes" id="UP001291623"/>
    </source>
</evidence>
<dbReference type="InterPro" id="IPR013785">
    <property type="entry name" value="Aldolase_TIM"/>
</dbReference>
<name>A0AAE1QPI8_9SOLA</name>
<dbReference type="SUPFAM" id="SSF51445">
    <property type="entry name" value="(Trans)glycosidases"/>
    <property type="match status" value="1"/>
</dbReference>
<evidence type="ECO:0000313" key="4">
    <source>
        <dbReference type="EMBL" id="KAK4337385.1"/>
    </source>
</evidence>
<keyword evidence="5" id="KW-1185">Reference proteome</keyword>
<sequence length="467" mass="55572">MGIYGDIGTKTCQNYPGFQDEDDKSKFYFDIDSKTFAEWEIDFLKVDGCYGNVTNYDKIYPELGQVSSNQIGKQYSHEYIQPNVEEVCFSVRPVASCDEQHVATQVKHQKVGFHCLNKALPITKQFQRQTKEGQQLPLENKSQDIQAFVEVPVNCERINSEEKRLRKQTEKTTEQKIHLVQQQDGEEDSFLFEQKPWVSTYDIQKERIARKHNQLKNVDEEEWINDEELDTMNKYDVLINKRTSMHTILSMSEHQFHRLMESLKFIAHQSVREDQWSQQLDQTLPNVFSKVAKQFFETVLAKKTVSQIEKEELYEQYKEIVKRIYAYVVKQTLQMKNLRTSGLPIRENQTTELARNLWFKIQRELTPRQIQEVQSIASNIEQSKPKLERMVEENLDVVNREQYKQLEKQLTKVLTAGLTMVNHRDIKEQGEEYKKYHGEQYENEFRTQYPKLYQRLSNINDYQQWRI</sequence>
<accession>A0AAE1QPI8</accession>
<protein>
    <submittedName>
        <fullName evidence="4">Uncharacterized protein</fullName>
    </submittedName>
</protein>
<keyword evidence="3" id="KW-0326">Glycosidase</keyword>
<organism evidence="4 5">
    <name type="scientific">Anisodus tanguticus</name>
    <dbReference type="NCBI Taxonomy" id="243964"/>
    <lineage>
        <taxon>Eukaryota</taxon>
        <taxon>Viridiplantae</taxon>
        <taxon>Streptophyta</taxon>
        <taxon>Embryophyta</taxon>
        <taxon>Tracheophyta</taxon>
        <taxon>Spermatophyta</taxon>
        <taxon>Magnoliopsida</taxon>
        <taxon>eudicotyledons</taxon>
        <taxon>Gunneridae</taxon>
        <taxon>Pentapetalae</taxon>
        <taxon>asterids</taxon>
        <taxon>lamiids</taxon>
        <taxon>Solanales</taxon>
        <taxon>Solanaceae</taxon>
        <taxon>Solanoideae</taxon>
        <taxon>Hyoscyameae</taxon>
        <taxon>Anisodus</taxon>
    </lineage>
</organism>
<dbReference type="InterPro" id="IPR017853">
    <property type="entry name" value="GH"/>
</dbReference>
<dbReference type="GO" id="GO:0004553">
    <property type="term" value="F:hydrolase activity, hydrolyzing O-glycosyl compounds"/>
    <property type="evidence" value="ECO:0007669"/>
    <property type="project" value="InterPro"/>
</dbReference>
<evidence type="ECO:0000256" key="2">
    <source>
        <dbReference type="ARBA" id="ARBA00022801"/>
    </source>
</evidence>
<evidence type="ECO:0000256" key="1">
    <source>
        <dbReference type="ARBA" id="ARBA00009743"/>
    </source>
</evidence>
<comment type="caution">
    <text evidence="4">The sequence shown here is derived from an EMBL/GenBank/DDBJ whole genome shotgun (WGS) entry which is preliminary data.</text>
</comment>
<dbReference type="Gene3D" id="3.20.20.70">
    <property type="entry name" value="Aldolase class I"/>
    <property type="match status" value="1"/>
</dbReference>
<dbReference type="Pfam" id="PF16499">
    <property type="entry name" value="Melibiase_2"/>
    <property type="match status" value="1"/>
</dbReference>
<keyword evidence="2" id="KW-0378">Hydrolase</keyword>
<proteinExistence type="inferred from homology"/>
<dbReference type="AlphaFoldDB" id="A0AAE1QPI8"/>
<comment type="similarity">
    <text evidence="1">Belongs to the glycosyl hydrolase 27 family.</text>
</comment>
<dbReference type="InterPro" id="IPR002241">
    <property type="entry name" value="Glyco_hydro_27"/>
</dbReference>
<dbReference type="GO" id="GO:0005975">
    <property type="term" value="P:carbohydrate metabolic process"/>
    <property type="evidence" value="ECO:0007669"/>
    <property type="project" value="InterPro"/>
</dbReference>
<gene>
    <name evidence="4" type="ORF">RND71_043871</name>
</gene>
<dbReference type="Proteomes" id="UP001291623">
    <property type="component" value="Unassembled WGS sequence"/>
</dbReference>
<reference evidence="4" key="1">
    <citation type="submission" date="2023-12" db="EMBL/GenBank/DDBJ databases">
        <title>Genome assembly of Anisodus tanguticus.</title>
        <authorList>
            <person name="Wang Y.-J."/>
        </authorList>
    </citation>
    <scope>NUCLEOTIDE SEQUENCE</scope>
    <source>
        <strain evidence="4">KB-2021</strain>
        <tissue evidence="4">Leaf</tissue>
    </source>
</reference>
<dbReference type="EMBL" id="JAVYJV010000032">
    <property type="protein sequence ID" value="KAK4337385.1"/>
    <property type="molecule type" value="Genomic_DNA"/>
</dbReference>
<evidence type="ECO:0000256" key="3">
    <source>
        <dbReference type="ARBA" id="ARBA00023295"/>
    </source>
</evidence>